<keyword evidence="5" id="KW-1185">Reference proteome</keyword>
<dbReference type="Pfam" id="PF01571">
    <property type="entry name" value="GCV_T"/>
    <property type="match status" value="1"/>
</dbReference>
<gene>
    <name evidence="4" type="primary">gcvT_2</name>
    <name evidence="4" type="ORF">Enr8_41060</name>
</gene>
<keyword evidence="4" id="KW-0808">Transferase</keyword>
<organism evidence="4 5">
    <name type="scientific">Blastopirellula retiformator</name>
    <dbReference type="NCBI Taxonomy" id="2527970"/>
    <lineage>
        <taxon>Bacteria</taxon>
        <taxon>Pseudomonadati</taxon>
        <taxon>Planctomycetota</taxon>
        <taxon>Planctomycetia</taxon>
        <taxon>Pirellulales</taxon>
        <taxon>Pirellulaceae</taxon>
        <taxon>Blastopirellula</taxon>
    </lineage>
</organism>
<evidence type="ECO:0000313" key="4">
    <source>
        <dbReference type="EMBL" id="TWT30585.1"/>
    </source>
</evidence>
<dbReference type="NCBIfam" id="TIGR03317">
    <property type="entry name" value="ygfZ_signature"/>
    <property type="match status" value="1"/>
</dbReference>
<dbReference type="InterPro" id="IPR006222">
    <property type="entry name" value="GCVT_N"/>
</dbReference>
<evidence type="ECO:0000313" key="5">
    <source>
        <dbReference type="Proteomes" id="UP000318878"/>
    </source>
</evidence>
<dbReference type="InterPro" id="IPR045179">
    <property type="entry name" value="YgfZ/GcvT"/>
</dbReference>
<protein>
    <submittedName>
        <fullName evidence="4">Aminomethyltransferase</fullName>
        <ecNumber evidence="4">2.1.2.10</ecNumber>
    </submittedName>
</protein>
<dbReference type="InterPro" id="IPR017703">
    <property type="entry name" value="YgfZ/GCV_T_CS"/>
</dbReference>
<dbReference type="RefSeq" id="WP_146435083.1">
    <property type="nucleotide sequence ID" value="NZ_SJPF01000005.1"/>
</dbReference>
<dbReference type="PANTHER" id="PTHR22602">
    <property type="entry name" value="TRANSFERASE CAF17, MITOCHONDRIAL-RELATED"/>
    <property type="match status" value="1"/>
</dbReference>
<feature type="domain" description="GCVT N-terminal" evidence="2">
    <location>
        <begin position="10"/>
        <end position="220"/>
    </location>
</feature>
<dbReference type="GO" id="GO:0004047">
    <property type="term" value="F:aminomethyltransferase activity"/>
    <property type="evidence" value="ECO:0007669"/>
    <property type="project" value="UniProtKB-EC"/>
</dbReference>
<sequence>MSTPEVAPLAEQFEKLRRTGLCFDLSARTRLQMTGDDRVKFLHNLSTAEIKKLPPGQGCETFIPTLQGKILGHFFALPTTDSIYLTGVPNQVEALLPHFQKYAVIEDVEVVDRTSDTQEFLLVGEPMEKLIAESWSITPPQSPLEVVELDHPSFPQGTILYRTTYVDQPAWGLITSGDPLPSLSSDDQAMGSDEALEALRVEAGFPFYGRDLTIDNLCQEAARDALAISFTKGCYLGQETIARIDALGHVNRRLLGVKFAAEPSPDAVYEVDGKPALQVTSTTYSPSLNRWIGLAMVRRGFDKPGQTLETSSGPVEIAPLSFSA</sequence>
<keyword evidence="1" id="KW-0809">Transit peptide</keyword>
<dbReference type="Proteomes" id="UP000318878">
    <property type="component" value="Unassembled WGS sequence"/>
</dbReference>
<dbReference type="SUPFAM" id="SSF103025">
    <property type="entry name" value="Folate-binding domain"/>
    <property type="match status" value="1"/>
</dbReference>
<dbReference type="GO" id="GO:0008168">
    <property type="term" value="F:methyltransferase activity"/>
    <property type="evidence" value="ECO:0007669"/>
    <property type="project" value="UniProtKB-KW"/>
</dbReference>
<name>A0A5C5UYQ1_9BACT</name>
<dbReference type="InterPro" id="IPR029043">
    <property type="entry name" value="GcvT/YgfZ_C"/>
</dbReference>
<dbReference type="AlphaFoldDB" id="A0A5C5UYQ1"/>
<reference evidence="4 5" key="1">
    <citation type="submission" date="2019-02" db="EMBL/GenBank/DDBJ databases">
        <title>Deep-cultivation of Planctomycetes and their phenomic and genomic characterization uncovers novel biology.</title>
        <authorList>
            <person name="Wiegand S."/>
            <person name="Jogler M."/>
            <person name="Boedeker C."/>
            <person name="Pinto D."/>
            <person name="Vollmers J."/>
            <person name="Rivas-Marin E."/>
            <person name="Kohn T."/>
            <person name="Peeters S.H."/>
            <person name="Heuer A."/>
            <person name="Rast P."/>
            <person name="Oberbeckmann S."/>
            <person name="Bunk B."/>
            <person name="Jeske O."/>
            <person name="Meyerdierks A."/>
            <person name="Storesund J.E."/>
            <person name="Kallscheuer N."/>
            <person name="Luecker S."/>
            <person name="Lage O.M."/>
            <person name="Pohl T."/>
            <person name="Merkel B.J."/>
            <person name="Hornburger P."/>
            <person name="Mueller R.-W."/>
            <person name="Bruemmer F."/>
            <person name="Labrenz M."/>
            <person name="Spormann A.M."/>
            <person name="Op Den Camp H."/>
            <person name="Overmann J."/>
            <person name="Amann R."/>
            <person name="Jetten M.S.M."/>
            <person name="Mascher T."/>
            <person name="Medema M.H."/>
            <person name="Devos D.P."/>
            <person name="Kaster A.-K."/>
            <person name="Ovreas L."/>
            <person name="Rohde M."/>
            <person name="Galperin M.Y."/>
            <person name="Jogler C."/>
        </authorList>
    </citation>
    <scope>NUCLEOTIDE SEQUENCE [LARGE SCALE GENOMIC DNA]</scope>
    <source>
        <strain evidence="4 5">Enr8</strain>
    </source>
</reference>
<dbReference type="InterPro" id="IPR013977">
    <property type="entry name" value="GcvT_C"/>
</dbReference>
<proteinExistence type="predicted"/>
<feature type="domain" description="Aminomethyltransferase C-terminal" evidence="3">
    <location>
        <begin position="252"/>
        <end position="310"/>
    </location>
</feature>
<dbReference type="Pfam" id="PF08669">
    <property type="entry name" value="GCV_T_C"/>
    <property type="match status" value="1"/>
</dbReference>
<accession>A0A5C5UYQ1</accession>
<dbReference type="GO" id="GO:0016226">
    <property type="term" value="P:iron-sulfur cluster assembly"/>
    <property type="evidence" value="ECO:0007669"/>
    <property type="project" value="TreeGrafter"/>
</dbReference>
<keyword evidence="4" id="KW-0489">Methyltransferase</keyword>
<evidence type="ECO:0000259" key="2">
    <source>
        <dbReference type="Pfam" id="PF01571"/>
    </source>
</evidence>
<comment type="caution">
    <text evidence="4">The sequence shown here is derived from an EMBL/GenBank/DDBJ whole genome shotgun (WGS) entry which is preliminary data.</text>
</comment>
<dbReference type="GO" id="GO:0032259">
    <property type="term" value="P:methylation"/>
    <property type="evidence" value="ECO:0007669"/>
    <property type="project" value="UniProtKB-KW"/>
</dbReference>
<dbReference type="PANTHER" id="PTHR22602:SF0">
    <property type="entry name" value="TRANSFERASE CAF17, MITOCHONDRIAL-RELATED"/>
    <property type="match status" value="1"/>
</dbReference>
<dbReference type="EMBL" id="SJPF01000005">
    <property type="protein sequence ID" value="TWT30585.1"/>
    <property type="molecule type" value="Genomic_DNA"/>
</dbReference>
<dbReference type="EC" id="2.1.2.10" evidence="4"/>
<evidence type="ECO:0000256" key="1">
    <source>
        <dbReference type="ARBA" id="ARBA00022946"/>
    </source>
</evidence>
<dbReference type="SUPFAM" id="SSF101790">
    <property type="entry name" value="Aminomethyltransferase beta-barrel domain"/>
    <property type="match status" value="1"/>
</dbReference>
<evidence type="ECO:0000259" key="3">
    <source>
        <dbReference type="Pfam" id="PF08669"/>
    </source>
</evidence>
<dbReference type="PIRSF" id="PIRSF006487">
    <property type="entry name" value="GcvT"/>
    <property type="match status" value="1"/>
</dbReference>
<dbReference type="Gene3D" id="3.30.1360.120">
    <property type="entry name" value="Probable tRNA modification gtpase trme, domain 1"/>
    <property type="match status" value="1"/>
</dbReference>
<dbReference type="OrthoDB" id="9796287at2"/>
<dbReference type="InterPro" id="IPR027266">
    <property type="entry name" value="TrmE/GcvT-like"/>
</dbReference>